<evidence type="ECO:0000313" key="7">
    <source>
        <dbReference type="EMBL" id="HDX33355.1"/>
    </source>
</evidence>
<protein>
    <submittedName>
        <fullName evidence="7">TetR/AcrR family transcriptional regulator</fullName>
    </submittedName>
</protein>
<dbReference type="GO" id="GO:0045892">
    <property type="term" value="P:negative regulation of DNA-templated transcription"/>
    <property type="evidence" value="ECO:0007669"/>
    <property type="project" value="UniProtKB-ARBA"/>
</dbReference>
<dbReference type="AlphaFoldDB" id="A0A7C1FVH7"/>
<dbReference type="FunFam" id="1.10.10.60:FF:000141">
    <property type="entry name" value="TetR family transcriptional regulator"/>
    <property type="match status" value="1"/>
</dbReference>
<keyword evidence="1" id="KW-0805">Transcription regulation</keyword>
<dbReference type="InterPro" id="IPR001647">
    <property type="entry name" value="HTH_TetR"/>
</dbReference>
<feature type="DNA-binding region" description="H-T-H motif" evidence="4">
    <location>
        <begin position="43"/>
        <end position="62"/>
    </location>
</feature>
<evidence type="ECO:0000256" key="1">
    <source>
        <dbReference type="ARBA" id="ARBA00023015"/>
    </source>
</evidence>
<dbReference type="GO" id="GO:0003677">
    <property type="term" value="F:DNA binding"/>
    <property type="evidence" value="ECO:0007669"/>
    <property type="project" value="UniProtKB-UniRule"/>
</dbReference>
<keyword evidence="2 4" id="KW-0238">DNA-binding</keyword>
<evidence type="ECO:0000256" key="2">
    <source>
        <dbReference type="ARBA" id="ARBA00023125"/>
    </source>
</evidence>
<dbReference type="SUPFAM" id="SSF46689">
    <property type="entry name" value="Homeodomain-like"/>
    <property type="match status" value="1"/>
</dbReference>
<feature type="domain" description="HTH tetR-type" evidence="6">
    <location>
        <begin position="20"/>
        <end position="80"/>
    </location>
</feature>
<evidence type="ECO:0000259" key="6">
    <source>
        <dbReference type="PROSITE" id="PS50977"/>
    </source>
</evidence>
<dbReference type="Gene3D" id="1.10.357.10">
    <property type="entry name" value="Tetracycline Repressor, domain 2"/>
    <property type="match status" value="1"/>
</dbReference>
<keyword evidence="3" id="KW-0804">Transcription</keyword>
<name>A0A7C1FVH7_9CHLR</name>
<dbReference type="InterPro" id="IPR023772">
    <property type="entry name" value="DNA-bd_HTH_TetR-type_CS"/>
</dbReference>
<dbReference type="PRINTS" id="PR00455">
    <property type="entry name" value="HTHTETR"/>
</dbReference>
<dbReference type="PANTHER" id="PTHR43479:SF8">
    <property type="entry name" value="TRANSCRIPTIONAL REGULATOR, TETR FAMILY"/>
    <property type="match status" value="1"/>
</dbReference>
<gene>
    <name evidence="7" type="ORF">ENQ20_18010</name>
</gene>
<feature type="region of interest" description="Disordered" evidence="5">
    <location>
        <begin position="1"/>
        <end position="22"/>
    </location>
</feature>
<proteinExistence type="predicted"/>
<evidence type="ECO:0000256" key="4">
    <source>
        <dbReference type="PROSITE-ProRule" id="PRU00335"/>
    </source>
</evidence>
<dbReference type="Pfam" id="PF00440">
    <property type="entry name" value="TetR_N"/>
    <property type="match status" value="1"/>
</dbReference>
<dbReference type="EMBL" id="DSMG01000190">
    <property type="protein sequence ID" value="HDX33355.1"/>
    <property type="molecule type" value="Genomic_DNA"/>
</dbReference>
<dbReference type="SUPFAM" id="SSF48498">
    <property type="entry name" value="Tetracyclin repressor-like, C-terminal domain"/>
    <property type="match status" value="1"/>
</dbReference>
<dbReference type="InterPro" id="IPR009057">
    <property type="entry name" value="Homeodomain-like_sf"/>
</dbReference>
<accession>A0A7C1FVH7</accession>
<dbReference type="Gene3D" id="1.10.10.60">
    <property type="entry name" value="Homeodomain-like"/>
    <property type="match status" value="1"/>
</dbReference>
<dbReference type="InterPro" id="IPR050624">
    <property type="entry name" value="HTH-type_Tx_Regulator"/>
</dbReference>
<dbReference type="PROSITE" id="PS50977">
    <property type="entry name" value="HTH_TETR_2"/>
    <property type="match status" value="1"/>
</dbReference>
<dbReference type="PANTHER" id="PTHR43479">
    <property type="entry name" value="ACREF/ENVCD OPERON REPRESSOR-RELATED"/>
    <property type="match status" value="1"/>
</dbReference>
<evidence type="ECO:0000256" key="5">
    <source>
        <dbReference type="SAM" id="MobiDB-lite"/>
    </source>
</evidence>
<dbReference type="InterPro" id="IPR036271">
    <property type="entry name" value="Tet_transcr_reg_TetR-rel_C_sf"/>
</dbReference>
<evidence type="ECO:0000256" key="3">
    <source>
        <dbReference type="ARBA" id="ARBA00023163"/>
    </source>
</evidence>
<comment type="caution">
    <text evidence="7">The sequence shown here is derived from an EMBL/GenBank/DDBJ whole genome shotgun (WGS) entry which is preliminary data.</text>
</comment>
<reference evidence="7" key="1">
    <citation type="journal article" date="2020" name="mSystems">
        <title>Genome- and Community-Level Interaction Insights into Carbon Utilization and Element Cycling Functions of Hydrothermarchaeota in Hydrothermal Sediment.</title>
        <authorList>
            <person name="Zhou Z."/>
            <person name="Liu Y."/>
            <person name="Xu W."/>
            <person name="Pan J."/>
            <person name="Luo Z.H."/>
            <person name="Li M."/>
        </authorList>
    </citation>
    <scope>NUCLEOTIDE SEQUENCE [LARGE SCALE GENOMIC DNA]</scope>
    <source>
        <strain evidence="7">SpSt-289</strain>
    </source>
</reference>
<dbReference type="PROSITE" id="PS01081">
    <property type="entry name" value="HTH_TETR_1"/>
    <property type="match status" value="1"/>
</dbReference>
<organism evidence="7">
    <name type="scientific">Caldilinea aerophila</name>
    <dbReference type="NCBI Taxonomy" id="133453"/>
    <lineage>
        <taxon>Bacteria</taxon>
        <taxon>Bacillati</taxon>
        <taxon>Chloroflexota</taxon>
        <taxon>Caldilineae</taxon>
        <taxon>Caldilineales</taxon>
        <taxon>Caldilineaceae</taxon>
        <taxon>Caldilinea</taxon>
    </lineage>
</organism>
<sequence>MSASSQNRPPITKPITSRGQQTRQKLLDAAEEVFGERGYERASIVDITRRAGVAQGTFYVYFADKKAIFVELVRELSHRLRREIAKAVAGLSDRMEIERVGFRTFFTFAHEHRNLYKIVRQAEFVDEELFRWYYRRLAEGYARGLAQAMEAEQIRYLDPECLAYCLMGIADFLGMRWVLWDGESPPDEVFENMMAFIRYGMEFRREAESKETKGGST</sequence>